<dbReference type="PANTHER" id="PTHR42870:SF1">
    <property type="entry name" value="NON-SPECIFIC LIPID-TRANSFER PROTEIN-LIKE 2"/>
    <property type="match status" value="1"/>
</dbReference>
<reference evidence="3 4" key="1">
    <citation type="journal article" date="2011" name="Int. J. Syst. Evol. Microbiol.">
        <title>Zhongshania antarctica gen. nov., sp. nov. and Zhongshania guokunii sp. nov., gammaproteobacteria respectively isolated from coastal attached (fast) ice and surface seawater of the Antarctic.</title>
        <authorList>
            <person name="Li H.J."/>
            <person name="Zhang X.Y."/>
            <person name="Chen C.X."/>
            <person name="Zhang Y.J."/>
            <person name="Gao Z.M."/>
            <person name="Yu Y."/>
            <person name="Chen X.L."/>
            <person name="Chen B."/>
            <person name="Zhang Y.Z."/>
        </authorList>
    </citation>
    <scope>NUCLEOTIDE SEQUENCE [LARGE SCALE GENOMIC DNA]</scope>
    <source>
        <strain evidence="3 4">15-R06ZXC-3</strain>
    </source>
</reference>
<evidence type="ECO:0000259" key="2">
    <source>
        <dbReference type="Pfam" id="PF22691"/>
    </source>
</evidence>
<dbReference type="InterPro" id="IPR020616">
    <property type="entry name" value="Thiolase_N"/>
</dbReference>
<name>A0ABV3TJ34_9RHOB</name>
<comment type="caution">
    <text evidence="3">The sequence shown here is derived from an EMBL/GenBank/DDBJ whole genome shotgun (WGS) entry which is preliminary data.</text>
</comment>
<keyword evidence="4" id="KW-1185">Reference proteome</keyword>
<evidence type="ECO:0000313" key="4">
    <source>
        <dbReference type="Proteomes" id="UP001557465"/>
    </source>
</evidence>
<dbReference type="RefSeq" id="WP_368391546.1">
    <property type="nucleotide sequence ID" value="NZ_JBFRYC010000003.1"/>
</dbReference>
<dbReference type="Proteomes" id="UP001557465">
    <property type="component" value="Unassembled WGS sequence"/>
</dbReference>
<evidence type="ECO:0000313" key="3">
    <source>
        <dbReference type="EMBL" id="MEX1661537.1"/>
    </source>
</evidence>
<accession>A0ABV3TJ34</accession>
<dbReference type="Gene3D" id="3.40.47.10">
    <property type="match status" value="1"/>
</dbReference>
<dbReference type="EMBL" id="JBFRYC010000003">
    <property type="protein sequence ID" value="MEX1661537.1"/>
    <property type="molecule type" value="Genomic_DNA"/>
</dbReference>
<dbReference type="PANTHER" id="PTHR42870">
    <property type="entry name" value="ACETYL-COA C-ACETYLTRANSFERASE"/>
    <property type="match status" value="1"/>
</dbReference>
<dbReference type="Pfam" id="PF00108">
    <property type="entry name" value="Thiolase_N"/>
    <property type="match status" value="1"/>
</dbReference>
<dbReference type="PIRSF" id="PIRSF000429">
    <property type="entry name" value="Ac-CoA_Ac_transf"/>
    <property type="match status" value="1"/>
</dbReference>
<dbReference type="SUPFAM" id="SSF53901">
    <property type="entry name" value="Thiolase-like"/>
    <property type="match status" value="1"/>
</dbReference>
<dbReference type="InterPro" id="IPR016039">
    <property type="entry name" value="Thiolase-like"/>
</dbReference>
<dbReference type="InterPro" id="IPR002155">
    <property type="entry name" value="Thiolase"/>
</dbReference>
<dbReference type="NCBIfam" id="NF005704">
    <property type="entry name" value="PRK07516.1"/>
    <property type="match status" value="1"/>
</dbReference>
<dbReference type="Pfam" id="PF22691">
    <property type="entry name" value="Thiolase_C_1"/>
    <property type="match status" value="1"/>
</dbReference>
<proteinExistence type="predicted"/>
<sequence length="388" mass="40662">MDAKIVGWGHTKFGRFEGRTFENLVLEAGAAALNHAGIDPAEIDAIWLGHFNSGLVPDGFASSLALGLDDALRFKPATRVENACASGSAAIYAARDAIRSGRVKAALVIGAEKMTAKDTAGVTEALAGASYQAEEAGVSFPQIFARFATAYFQTYGDRSSALARIAAKNHANALANPMAQMRKDVGFEFCNTVSEKNPMIAAPLRMTDCSLISDGAAALIMVADDRAGDFANSIAFRAAEQVNDYLPMSRRDLLAFEGPAEAFRRAYAKAGLEVGDLSFAEVHDCFTIAELLVYEAMGLVPRGAGARAIDEGMVNRDGRLPVNLSGGLKAKGHPVGATGVSMHVLAAMQLTGQAGEMQLPGAELGCVFNMGGSGVANYCSILEAERAA</sequence>
<feature type="domain" description="Thiolase C-terminal" evidence="2">
    <location>
        <begin position="248"/>
        <end position="383"/>
    </location>
</feature>
<gene>
    <name evidence="3" type="ORF">AB4874_07695</name>
</gene>
<dbReference type="CDD" id="cd00829">
    <property type="entry name" value="SCP-x_thiolase"/>
    <property type="match status" value="1"/>
</dbReference>
<dbReference type="InterPro" id="IPR055140">
    <property type="entry name" value="Thiolase_C_2"/>
</dbReference>
<protein>
    <submittedName>
        <fullName evidence="3">Acetyl-CoA acetyltransferase</fullName>
    </submittedName>
</protein>
<organism evidence="3 4">
    <name type="scientific">Thioclava arctica</name>
    <dbReference type="NCBI Taxonomy" id="3238301"/>
    <lineage>
        <taxon>Bacteria</taxon>
        <taxon>Pseudomonadati</taxon>
        <taxon>Pseudomonadota</taxon>
        <taxon>Alphaproteobacteria</taxon>
        <taxon>Rhodobacterales</taxon>
        <taxon>Paracoccaceae</taxon>
        <taxon>Thioclava</taxon>
    </lineage>
</organism>
<feature type="domain" description="Thiolase N-terminal" evidence="1">
    <location>
        <begin position="5"/>
        <end position="223"/>
    </location>
</feature>
<evidence type="ECO:0000259" key="1">
    <source>
        <dbReference type="Pfam" id="PF00108"/>
    </source>
</evidence>